<keyword evidence="1" id="KW-0175">Coiled coil</keyword>
<feature type="compositionally biased region" description="Low complexity" evidence="2">
    <location>
        <begin position="520"/>
        <end position="536"/>
    </location>
</feature>
<feature type="coiled-coil region" evidence="1">
    <location>
        <begin position="203"/>
        <end position="230"/>
    </location>
</feature>
<proteinExistence type="predicted"/>
<feature type="compositionally biased region" description="Polar residues" evidence="2">
    <location>
        <begin position="497"/>
        <end position="508"/>
    </location>
</feature>
<evidence type="ECO:0000313" key="4">
    <source>
        <dbReference type="Proteomes" id="UP000193144"/>
    </source>
</evidence>
<dbReference type="InterPro" id="IPR027796">
    <property type="entry name" value="OTT_1508_deam-like"/>
</dbReference>
<feature type="region of interest" description="Disordered" evidence="2">
    <location>
        <begin position="497"/>
        <end position="595"/>
    </location>
</feature>
<dbReference type="OrthoDB" id="4851849at2759"/>
<evidence type="ECO:0000313" key="3">
    <source>
        <dbReference type="EMBL" id="ORY19298.1"/>
    </source>
</evidence>
<name>A0A1Y2A9V5_9PLEO</name>
<dbReference type="AlphaFoldDB" id="A0A1Y2A9V5"/>
<evidence type="ECO:0000256" key="1">
    <source>
        <dbReference type="SAM" id="Coils"/>
    </source>
</evidence>
<feature type="compositionally biased region" description="Polar residues" evidence="2">
    <location>
        <begin position="580"/>
        <end position="592"/>
    </location>
</feature>
<sequence>MSYEAHRPNWRTSTSNTRDETEKRSLSMAGPIDLLAAKIAILGLINAIPEQPILNEFNQSAGGQHLQSSRAISYQHEASITQNLAFVCAYSSDPLHVLAVCIEEGRNSLTIRIAANSGKHERLLDELKPVTWILQNEANGVNRSTNQEACLKAVVALNQPRILSRIRSQHAMAGRSKSKTPLLRRLVTARELLSKSSIPQPHVQSLTDKIADLQRQFEALEEMKINKARSSHGLTHILGIIKGCHDIIRHHEKAFKDIPYTPGAWSGNATEALVDRLRKIGHYLKSSEELLRAARRYSSFSLIAVEFVDLQQQGRSLLQDAATPADSMIRIIDASCTQETFARISNRRRESISATKDQISSRLGKKTRLHAEIQLVLYYEQTPQLLRARVICSSKSACYLCQLFINLHGQYHVPSSHGRLYDTWKWPVRSESLHGQTATSISQRVLPGFHEAIDCKIQECLKVKLLPRIDPFESRVHLLHSMTPSILSTNSRNSYTATEAVRSHQTQKGALLSPSKDTINTNSGSSQDTNSSTSTTRPLAALASSTPTHETDTSATRATSRNTDDPTLSPKIIPKHSIPNIPSLSKKTQAPDMSTKKALVAKPQAPDLPTKKAQVAISTPPSPPPPVLNIGDITHHIFDTNNQTLRVQAPGLHVTLECAPQASGKSLPLEVECLALPADPGFLSECVDMDERNWKEKLAPEDVLFLEEGLRLRRRGVVVRIRVVGRKE</sequence>
<dbReference type="Proteomes" id="UP000193144">
    <property type="component" value="Unassembled WGS sequence"/>
</dbReference>
<keyword evidence="4" id="KW-1185">Reference proteome</keyword>
<evidence type="ECO:0000256" key="2">
    <source>
        <dbReference type="SAM" id="MobiDB-lite"/>
    </source>
</evidence>
<dbReference type="Pfam" id="PF14441">
    <property type="entry name" value="OTT_1508_deam"/>
    <property type="match status" value="1"/>
</dbReference>
<feature type="compositionally biased region" description="Polar residues" evidence="2">
    <location>
        <begin position="543"/>
        <end position="561"/>
    </location>
</feature>
<comment type="caution">
    <text evidence="3">The sequence shown here is derived from an EMBL/GenBank/DDBJ whole genome shotgun (WGS) entry which is preliminary data.</text>
</comment>
<organism evidence="3 4">
    <name type="scientific">Clohesyomyces aquaticus</name>
    <dbReference type="NCBI Taxonomy" id="1231657"/>
    <lineage>
        <taxon>Eukaryota</taxon>
        <taxon>Fungi</taxon>
        <taxon>Dikarya</taxon>
        <taxon>Ascomycota</taxon>
        <taxon>Pezizomycotina</taxon>
        <taxon>Dothideomycetes</taxon>
        <taxon>Pleosporomycetidae</taxon>
        <taxon>Pleosporales</taxon>
        <taxon>Lindgomycetaceae</taxon>
        <taxon>Clohesyomyces</taxon>
    </lineage>
</organism>
<dbReference type="EMBL" id="MCFA01000003">
    <property type="protein sequence ID" value="ORY19298.1"/>
    <property type="molecule type" value="Genomic_DNA"/>
</dbReference>
<accession>A0A1Y2A9V5</accession>
<gene>
    <name evidence="3" type="ORF">BCR34DRAFT_595721</name>
</gene>
<protein>
    <submittedName>
        <fullName evidence="3">Uncharacterized protein</fullName>
    </submittedName>
</protein>
<feature type="region of interest" description="Disordered" evidence="2">
    <location>
        <begin position="1"/>
        <end position="24"/>
    </location>
</feature>
<reference evidence="3 4" key="1">
    <citation type="submission" date="2016-07" db="EMBL/GenBank/DDBJ databases">
        <title>Pervasive Adenine N6-methylation of Active Genes in Fungi.</title>
        <authorList>
            <consortium name="DOE Joint Genome Institute"/>
            <person name="Mondo S.J."/>
            <person name="Dannebaum R.O."/>
            <person name="Kuo R.C."/>
            <person name="Labutti K."/>
            <person name="Haridas S."/>
            <person name="Kuo A."/>
            <person name="Salamov A."/>
            <person name="Ahrendt S.R."/>
            <person name="Lipzen A."/>
            <person name="Sullivan W."/>
            <person name="Andreopoulos W.B."/>
            <person name="Clum A."/>
            <person name="Lindquist E."/>
            <person name="Daum C."/>
            <person name="Ramamoorthy G.K."/>
            <person name="Gryganskyi A."/>
            <person name="Culley D."/>
            <person name="Magnuson J.K."/>
            <person name="James T.Y."/>
            <person name="O'Malley M.A."/>
            <person name="Stajich J.E."/>
            <person name="Spatafora J.W."/>
            <person name="Visel A."/>
            <person name="Grigoriev I.V."/>
        </authorList>
    </citation>
    <scope>NUCLEOTIDE SEQUENCE [LARGE SCALE GENOMIC DNA]</scope>
    <source>
        <strain evidence="3 4">CBS 115471</strain>
    </source>
</reference>